<dbReference type="Pfam" id="PF02810">
    <property type="entry name" value="SEC-C"/>
    <property type="match status" value="1"/>
</dbReference>
<feature type="domain" description="YchJ-like middle NTF2-like" evidence="1">
    <location>
        <begin position="37"/>
        <end position="135"/>
    </location>
</feature>
<evidence type="ECO:0000313" key="3">
    <source>
        <dbReference type="Proteomes" id="UP001600165"/>
    </source>
</evidence>
<evidence type="ECO:0000259" key="1">
    <source>
        <dbReference type="Pfam" id="PF17775"/>
    </source>
</evidence>
<dbReference type="PANTHER" id="PTHR33747">
    <property type="entry name" value="UPF0225 PROTEIN SCO1677"/>
    <property type="match status" value="1"/>
</dbReference>
<dbReference type="Pfam" id="PF17775">
    <property type="entry name" value="YchJ_M-like"/>
    <property type="match status" value="1"/>
</dbReference>
<dbReference type="NCBIfam" id="NF002486">
    <property type="entry name" value="PRK01752.1"/>
    <property type="match status" value="1"/>
</dbReference>
<dbReference type="NCBIfam" id="NF002449">
    <property type="entry name" value="PRK01617.1"/>
    <property type="match status" value="1"/>
</dbReference>
<reference evidence="2 3" key="1">
    <citation type="submission" date="2024-10" db="EMBL/GenBank/DDBJ databases">
        <authorList>
            <person name="Ratan Roy A."/>
            <person name="Morales Sandoval P.H."/>
            <person name="De Los Santos Villalobos S."/>
            <person name="Chakraborty S."/>
            <person name="Mukherjee J."/>
        </authorList>
    </citation>
    <scope>NUCLEOTIDE SEQUENCE [LARGE SCALE GENOMIC DNA]</scope>
    <source>
        <strain evidence="2 3">S1</strain>
    </source>
</reference>
<gene>
    <name evidence="2" type="ORF">ACFVKH_11585</name>
</gene>
<dbReference type="SUPFAM" id="SSF54427">
    <property type="entry name" value="NTF2-like"/>
    <property type="match status" value="1"/>
</dbReference>
<dbReference type="EMBL" id="JBHZOL010000075">
    <property type="protein sequence ID" value="MFE4106924.1"/>
    <property type="molecule type" value="Genomic_DNA"/>
</dbReference>
<dbReference type="RefSeq" id="WP_377965148.1">
    <property type="nucleotide sequence ID" value="NZ_JBHZOL010000075.1"/>
</dbReference>
<dbReference type="InterPro" id="IPR048469">
    <property type="entry name" value="YchJ-like_M"/>
</dbReference>
<organism evidence="2 3">
    <name type="scientific">Almyronema epifaneia S1</name>
    <dbReference type="NCBI Taxonomy" id="2991925"/>
    <lineage>
        <taxon>Bacteria</taxon>
        <taxon>Bacillati</taxon>
        <taxon>Cyanobacteriota</taxon>
        <taxon>Cyanophyceae</taxon>
        <taxon>Nodosilineales</taxon>
        <taxon>Nodosilineaceae</taxon>
        <taxon>Almyronema</taxon>
        <taxon>Almyronema epifaneia</taxon>
    </lineage>
</organism>
<sequence length="164" mass="18577">MPVIFEVTSGLPCACSSGKAYAVCCEPYLLRQAEPPTAEALMRSRYTAYCRGKIDYLVATRHPRQRRFDDRLTLSQSIKNTTWLGLTILETCQGQPAADLDYVEFVAIYKGDEVGQLHEKSKFVKHQGRWFYWAGKLLPPLAPKRNEPCWCGSGKKFKQCHGKG</sequence>
<dbReference type="Proteomes" id="UP001600165">
    <property type="component" value="Unassembled WGS sequence"/>
</dbReference>
<dbReference type="SUPFAM" id="SSF103642">
    <property type="entry name" value="Sec-C motif"/>
    <property type="match status" value="1"/>
</dbReference>
<keyword evidence="3" id="KW-1185">Reference proteome</keyword>
<protein>
    <submittedName>
        <fullName evidence="2">YchJ family protein</fullName>
    </submittedName>
</protein>
<dbReference type="PANTHER" id="PTHR33747:SF1">
    <property type="entry name" value="ADENYLATE CYCLASE-ASSOCIATED CAP C-TERMINAL DOMAIN-CONTAINING PROTEIN"/>
    <property type="match status" value="1"/>
</dbReference>
<accession>A0ABW6IFG4</accession>
<dbReference type="InterPro" id="IPR004027">
    <property type="entry name" value="SEC_C_motif"/>
</dbReference>
<dbReference type="Gene3D" id="3.10.450.50">
    <property type="match status" value="1"/>
</dbReference>
<proteinExistence type="predicted"/>
<dbReference type="InterPro" id="IPR032710">
    <property type="entry name" value="NTF2-like_dom_sf"/>
</dbReference>
<name>A0ABW6IFG4_9CYAN</name>
<comment type="caution">
    <text evidence="2">The sequence shown here is derived from an EMBL/GenBank/DDBJ whole genome shotgun (WGS) entry which is preliminary data.</text>
</comment>
<evidence type="ECO:0000313" key="2">
    <source>
        <dbReference type="EMBL" id="MFE4106924.1"/>
    </source>
</evidence>